<dbReference type="EMBL" id="MASW01000005">
    <property type="protein sequence ID" value="PXY22843.1"/>
    <property type="molecule type" value="Genomic_DNA"/>
</dbReference>
<gene>
    <name evidence="3" type="ORF">BAY60_23985</name>
</gene>
<dbReference type="Pfam" id="PF03401">
    <property type="entry name" value="TctC"/>
    <property type="match status" value="1"/>
</dbReference>
<dbReference type="PIRSF" id="PIRSF017082">
    <property type="entry name" value="YflP"/>
    <property type="match status" value="1"/>
</dbReference>
<proteinExistence type="inferred from homology"/>
<comment type="caution">
    <text evidence="3">The sequence shown here is derived from an EMBL/GenBank/DDBJ whole genome shotgun (WGS) entry which is preliminary data.</text>
</comment>
<dbReference type="InterPro" id="IPR042100">
    <property type="entry name" value="Bug_dom1"/>
</dbReference>
<comment type="similarity">
    <text evidence="1">Belongs to the UPF0065 (bug) family.</text>
</comment>
<evidence type="ECO:0000256" key="2">
    <source>
        <dbReference type="SAM" id="SignalP"/>
    </source>
</evidence>
<dbReference type="AlphaFoldDB" id="A0A2V4AQE2"/>
<evidence type="ECO:0000313" key="4">
    <source>
        <dbReference type="Proteomes" id="UP000249915"/>
    </source>
</evidence>
<evidence type="ECO:0000313" key="3">
    <source>
        <dbReference type="EMBL" id="PXY22843.1"/>
    </source>
</evidence>
<dbReference type="Gene3D" id="3.40.190.150">
    <property type="entry name" value="Bordetella uptake gene, domain 1"/>
    <property type="match status" value="1"/>
</dbReference>
<dbReference type="InterPro" id="IPR005064">
    <property type="entry name" value="BUG"/>
</dbReference>
<name>A0A2V4AQE2_9PSEU</name>
<dbReference type="CDD" id="cd07012">
    <property type="entry name" value="PBP2_Bug_TTT"/>
    <property type="match status" value="1"/>
</dbReference>
<keyword evidence="4" id="KW-1185">Reference proteome</keyword>
<sequence length="329" mass="34414">MSRGPKVAITALTACAALTAAACASTTASGGGTAEYPSETVTIVVPYTAGGVSDLTMRALAEFLQKETGQTVLVENREGASGAVAMRYAMNQPADGYTLFNIGQGANVITPIVEDVEYDRHTFTPVANVAAFPSALVVGKDSSARTAEDLFEAARQSPGTVSVATAGATTPGQIAVEQLGTGPKAVPFKPVPFPGNAEALTAVLGGNVDALQINLTNDLLARADKGEIRLLGVGTPDRLPYLPDVPTFAELGFEDAIYSTSPYLVGVRKGTDKAIVDKLAELINKAPQDEQFRETVGDRFVTKGDETVNELVKYLDDTDAAYRPILEGK</sequence>
<evidence type="ECO:0008006" key="5">
    <source>
        <dbReference type="Google" id="ProtNLM"/>
    </source>
</evidence>
<evidence type="ECO:0000256" key="1">
    <source>
        <dbReference type="ARBA" id="ARBA00006987"/>
    </source>
</evidence>
<dbReference type="PANTHER" id="PTHR42928">
    <property type="entry name" value="TRICARBOXYLATE-BINDING PROTEIN"/>
    <property type="match status" value="1"/>
</dbReference>
<dbReference type="SUPFAM" id="SSF53850">
    <property type="entry name" value="Periplasmic binding protein-like II"/>
    <property type="match status" value="1"/>
</dbReference>
<keyword evidence="2" id="KW-0732">Signal</keyword>
<accession>A0A2V4AQE2</accession>
<dbReference type="PANTHER" id="PTHR42928:SF5">
    <property type="entry name" value="BLR1237 PROTEIN"/>
    <property type="match status" value="1"/>
</dbReference>
<feature type="chain" id="PRO_5039265869" description="Tripartite-type tricarboxylate transporter receptor subunit TctC" evidence="2">
    <location>
        <begin position="31"/>
        <end position="329"/>
    </location>
</feature>
<organism evidence="3 4">
    <name type="scientific">Prauserella muralis</name>
    <dbReference type="NCBI Taxonomy" id="588067"/>
    <lineage>
        <taxon>Bacteria</taxon>
        <taxon>Bacillati</taxon>
        <taxon>Actinomycetota</taxon>
        <taxon>Actinomycetes</taxon>
        <taxon>Pseudonocardiales</taxon>
        <taxon>Pseudonocardiaceae</taxon>
        <taxon>Prauserella</taxon>
    </lineage>
</organism>
<dbReference type="Proteomes" id="UP000249915">
    <property type="component" value="Unassembled WGS sequence"/>
</dbReference>
<feature type="signal peptide" evidence="2">
    <location>
        <begin position="1"/>
        <end position="30"/>
    </location>
</feature>
<protein>
    <recommendedName>
        <fullName evidence="5">Tripartite-type tricarboxylate transporter receptor subunit TctC</fullName>
    </recommendedName>
</protein>
<reference evidence="3 4" key="1">
    <citation type="submission" date="2016-07" db="EMBL/GenBank/DDBJ databases">
        <title>Draft genome sequence of Prauserella muralis DSM 45305, isolated from a mould-covered wall in an indoor environment.</title>
        <authorList>
            <person name="Ruckert C."/>
            <person name="Albersmeier A."/>
            <person name="Jiang C.-L."/>
            <person name="Jiang Y."/>
            <person name="Kalinowski J."/>
            <person name="Schneider O."/>
            <person name="Winkler A."/>
            <person name="Zotchev S.B."/>
        </authorList>
    </citation>
    <scope>NUCLEOTIDE SEQUENCE [LARGE SCALE GENOMIC DNA]</scope>
    <source>
        <strain evidence="3 4">DSM 45305</strain>
    </source>
</reference>
<dbReference type="Gene3D" id="3.40.190.10">
    <property type="entry name" value="Periplasmic binding protein-like II"/>
    <property type="match status" value="1"/>
</dbReference>
<dbReference type="PROSITE" id="PS51257">
    <property type="entry name" value="PROKAR_LIPOPROTEIN"/>
    <property type="match status" value="1"/>
</dbReference>